<dbReference type="Pfam" id="PF22016">
    <property type="entry name" value="DUF6933"/>
    <property type="match status" value="1"/>
</dbReference>
<feature type="domain" description="DUF6933" evidence="2">
    <location>
        <begin position="3"/>
        <end position="162"/>
    </location>
</feature>
<name>A0ABZ0Q4A3_9LACO</name>
<dbReference type="InterPro" id="IPR053864">
    <property type="entry name" value="DUF6933"/>
</dbReference>
<keyword evidence="1" id="KW-0238">DNA-binding</keyword>
<protein>
    <recommendedName>
        <fullName evidence="2">DUF6933 domain-containing protein</fullName>
    </recommendedName>
</protein>
<dbReference type="RefSeq" id="WP_057773307.1">
    <property type="nucleotide sequence ID" value="NZ_BBIM01000002.1"/>
</dbReference>
<sequence>MIINPTKKALPIFNKLVRVADKDQAKRFATANPFFSWHANYYSVNRKKIVILVNDLTYATVVLYNINAKNKTNLARFITDGIRAAFKIAGISDKDIDAYFAMAGKIELNVGFNRQVTGVIVDMIKMADAGRFIDYRELIQVDLMNLLMQTPYKQKDYIVAKEAVKRAFDKGLSIAENATELPETTYQVNKTWADYHQWDKYEENPALLEGDAAGYDRVVAEVQANNKLLLEEFKNYLTNAQGLSKKVVTKHVNNAKFFVNEFMAFYTIKTPLKSADDVLEYFSDWFPRKAAYSAAEIKTNAGSIKKFLTFMEVTGEISAENVKNAKEDIKDGVEMGIEYLQTINDMSAGW</sequence>
<dbReference type="Proteomes" id="UP001302696">
    <property type="component" value="Chromosome"/>
</dbReference>
<evidence type="ECO:0000256" key="1">
    <source>
        <dbReference type="ARBA" id="ARBA00023125"/>
    </source>
</evidence>
<proteinExistence type="predicted"/>
<evidence type="ECO:0000313" key="3">
    <source>
        <dbReference type="EMBL" id="WPC21818.1"/>
    </source>
</evidence>
<evidence type="ECO:0000313" key="4">
    <source>
        <dbReference type="Proteomes" id="UP001302696"/>
    </source>
</evidence>
<reference evidence="4" key="1">
    <citation type="submission" date="2024-06" db="EMBL/GenBank/DDBJ databases">
        <authorList>
            <person name="Chang H.C."/>
            <person name="Mun S.Y."/>
        </authorList>
    </citation>
    <scope>NUCLEOTIDE SEQUENCE [LARGE SCALE GENOMIC DNA]</scope>
    <source>
        <strain evidence="4">KT1</strain>
    </source>
</reference>
<keyword evidence="4" id="KW-1185">Reference proteome</keyword>
<dbReference type="InterPro" id="IPR010998">
    <property type="entry name" value="Integrase_recombinase_N"/>
</dbReference>
<evidence type="ECO:0000259" key="2">
    <source>
        <dbReference type="Pfam" id="PF22016"/>
    </source>
</evidence>
<organism evidence="3 4">
    <name type="scientific">Pediococcus inopinatus</name>
    <dbReference type="NCBI Taxonomy" id="114090"/>
    <lineage>
        <taxon>Bacteria</taxon>
        <taxon>Bacillati</taxon>
        <taxon>Bacillota</taxon>
        <taxon>Bacilli</taxon>
        <taxon>Lactobacillales</taxon>
        <taxon>Lactobacillaceae</taxon>
        <taxon>Pediococcus</taxon>
    </lineage>
</organism>
<gene>
    <name evidence="3" type="ORF">N6G96_00945</name>
</gene>
<accession>A0ABZ0Q4A3</accession>
<dbReference type="EMBL" id="CP104778">
    <property type="protein sequence ID" value="WPC21818.1"/>
    <property type="molecule type" value="Genomic_DNA"/>
</dbReference>
<dbReference type="Gene3D" id="1.10.150.130">
    <property type="match status" value="1"/>
</dbReference>